<comment type="caution">
    <text evidence="4">The sequence shown here is derived from an EMBL/GenBank/DDBJ whole genome shotgun (WGS) entry which is preliminary data.</text>
</comment>
<proteinExistence type="inferred from homology"/>
<dbReference type="InterPro" id="IPR020053">
    <property type="entry name" value="Ribosome-bd_factorA_CS"/>
</dbReference>
<evidence type="ECO:0000256" key="2">
    <source>
        <dbReference type="HAMAP-Rule" id="MF_00003"/>
    </source>
</evidence>
<evidence type="ECO:0000256" key="1">
    <source>
        <dbReference type="ARBA" id="ARBA00022517"/>
    </source>
</evidence>
<evidence type="ECO:0000256" key="3">
    <source>
        <dbReference type="SAM" id="MobiDB-lite"/>
    </source>
</evidence>
<dbReference type="GO" id="GO:0043024">
    <property type="term" value="F:ribosomal small subunit binding"/>
    <property type="evidence" value="ECO:0007669"/>
    <property type="project" value="TreeGrafter"/>
</dbReference>
<keyword evidence="2" id="KW-0963">Cytoplasm</keyword>
<dbReference type="GO" id="GO:0030490">
    <property type="term" value="P:maturation of SSU-rRNA"/>
    <property type="evidence" value="ECO:0007669"/>
    <property type="project" value="UniProtKB-UniRule"/>
</dbReference>
<dbReference type="InterPro" id="IPR023799">
    <property type="entry name" value="RbfA_dom_sf"/>
</dbReference>
<dbReference type="OrthoDB" id="9805051at2"/>
<evidence type="ECO:0000313" key="4">
    <source>
        <dbReference type="EMBL" id="TLU74212.1"/>
    </source>
</evidence>
<dbReference type="PROSITE" id="PS01319">
    <property type="entry name" value="RBFA"/>
    <property type="match status" value="1"/>
</dbReference>
<organism evidence="4 5">
    <name type="scientific">Lichenicoccus roseus</name>
    <dbReference type="NCBI Taxonomy" id="2683649"/>
    <lineage>
        <taxon>Bacteria</taxon>
        <taxon>Pseudomonadati</taxon>
        <taxon>Pseudomonadota</taxon>
        <taxon>Alphaproteobacteria</taxon>
        <taxon>Acetobacterales</taxon>
        <taxon>Acetobacteraceae</taxon>
        <taxon>Lichenicoccus</taxon>
    </lineage>
</organism>
<comment type="subcellular location">
    <subcellularLocation>
        <location evidence="2">Cytoplasm</location>
    </subcellularLocation>
</comment>
<dbReference type="HAMAP" id="MF_00003">
    <property type="entry name" value="RbfA"/>
    <property type="match status" value="1"/>
</dbReference>
<dbReference type="Gene3D" id="3.30.300.20">
    <property type="match status" value="1"/>
</dbReference>
<dbReference type="PANTHER" id="PTHR33515:SF1">
    <property type="entry name" value="RIBOSOME-BINDING FACTOR A, CHLOROPLASTIC-RELATED"/>
    <property type="match status" value="1"/>
</dbReference>
<comment type="subunit">
    <text evidence="2">Monomer. Binds 30S ribosomal subunits, but not 50S ribosomal subunits or 70S ribosomes.</text>
</comment>
<reference evidence="4 5" key="1">
    <citation type="submission" date="2019-05" db="EMBL/GenBank/DDBJ databases">
        <authorList>
            <person name="Pankratov T."/>
            <person name="Grouzdev D."/>
        </authorList>
    </citation>
    <scope>NUCLEOTIDE SEQUENCE [LARGE SCALE GENOMIC DNA]</scope>
    <source>
        <strain evidence="4 5">KEBCLARHB70R</strain>
    </source>
</reference>
<comment type="function">
    <text evidence="2">One of several proteins that assist in the late maturation steps of the functional core of the 30S ribosomal subunit. Associates with free 30S ribosomal subunits (but not with 30S subunits that are part of 70S ribosomes or polysomes). Required for efficient processing of 16S rRNA. May interact with the 5'-terminal helix region of 16S rRNA.</text>
</comment>
<dbReference type="PANTHER" id="PTHR33515">
    <property type="entry name" value="RIBOSOME-BINDING FACTOR A, CHLOROPLASTIC-RELATED"/>
    <property type="match status" value="1"/>
</dbReference>
<dbReference type="RefSeq" id="WP_138324464.1">
    <property type="nucleotide sequence ID" value="NZ_VCDI01000001.1"/>
</dbReference>
<dbReference type="InterPro" id="IPR000238">
    <property type="entry name" value="RbfA"/>
</dbReference>
<dbReference type="NCBIfam" id="TIGR00082">
    <property type="entry name" value="rbfA"/>
    <property type="match status" value="1"/>
</dbReference>
<dbReference type="GO" id="GO:0005829">
    <property type="term" value="C:cytosol"/>
    <property type="evidence" value="ECO:0007669"/>
    <property type="project" value="TreeGrafter"/>
</dbReference>
<feature type="region of interest" description="Disordered" evidence="3">
    <location>
        <begin position="1"/>
        <end position="43"/>
    </location>
</feature>
<keyword evidence="5" id="KW-1185">Reference proteome</keyword>
<keyword evidence="1 2" id="KW-0690">Ribosome biogenesis</keyword>
<dbReference type="Proteomes" id="UP000305654">
    <property type="component" value="Unassembled WGS sequence"/>
</dbReference>
<dbReference type="SUPFAM" id="SSF89919">
    <property type="entry name" value="Ribosome-binding factor A, RbfA"/>
    <property type="match status" value="1"/>
</dbReference>
<dbReference type="Pfam" id="PF02033">
    <property type="entry name" value="RBFA"/>
    <property type="match status" value="1"/>
</dbReference>
<name>A0A5R9J9G9_9PROT</name>
<dbReference type="AlphaFoldDB" id="A0A5R9J9G9"/>
<dbReference type="InterPro" id="IPR015946">
    <property type="entry name" value="KH_dom-like_a/b"/>
</dbReference>
<evidence type="ECO:0000313" key="5">
    <source>
        <dbReference type="Proteomes" id="UP000305654"/>
    </source>
</evidence>
<protein>
    <recommendedName>
        <fullName evidence="2">Ribosome-binding factor A</fullName>
    </recommendedName>
</protein>
<gene>
    <name evidence="2 4" type="primary">rbfA</name>
    <name evidence="4" type="ORF">FE263_03120</name>
</gene>
<dbReference type="NCBIfam" id="NF001802">
    <property type="entry name" value="PRK00521.2-5"/>
    <property type="match status" value="1"/>
</dbReference>
<sequence>MSKASRGRTETKGPAGRPAPASSQAPAKRGKSRAAAGPTQRQLRVGEEIRHVLADLFRRVEFRDPELTGVQITVTEVRISPDLKQATAFVTRLGRSDVDAVIPALKRASPFLRSQLSHELRLRGVPELHFQADTALDYAMEIDTLLRQPVVQRDLEPE</sequence>
<comment type="similarity">
    <text evidence="2">Belongs to the RbfA family.</text>
</comment>
<accession>A0A5R9J9G9</accession>
<dbReference type="EMBL" id="VCDI01000001">
    <property type="protein sequence ID" value="TLU74212.1"/>
    <property type="molecule type" value="Genomic_DNA"/>
</dbReference>